<evidence type="ECO:0000313" key="3">
    <source>
        <dbReference type="Proteomes" id="UP000590740"/>
    </source>
</evidence>
<feature type="region of interest" description="Disordered" evidence="1">
    <location>
        <begin position="48"/>
        <end position="99"/>
    </location>
</feature>
<dbReference type="Proteomes" id="UP000590740">
    <property type="component" value="Unassembled WGS sequence"/>
</dbReference>
<comment type="caution">
    <text evidence="2">The sequence shown here is derived from an EMBL/GenBank/DDBJ whole genome shotgun (WGS) entry which is preliminary data.</text>
</comment>
<dbReference type="AlphaFoldDB" id="A0A7W7YBK2"/>
<organism evidence="2 3">
    <name type="scientific">Prosthecobacter vanneervenii</name>
    <dbReference type="NCBI Taxonomy" id="48466"/>
    <lineage>
        <taxon>Bacteria</taxon>
        <taxon>Pseudomonadati</taxon>
        <taxon>Verrucomicrobiota</taxon>
        <taxon>Verrucomicrobiia</taxon>
        <taxon>Verrucomicrobiales</taxon>
        <taxon>Verrucomicrobiaceae</taxon>
        <taxon>Prosthecobacter</taxon>
    </lineage>
</organism>
<protein>
    <submittedName>
        <fullName evidence="2">Uncharacterized protein</fullName>
    </submittedName>
</protein>
<feature type="compositionally biased region" description="Basic and acidic residues" evidence="1">
    <location>
        <begin position="52"/>
        <end position="69"/>
    </location>
</feature>
<accession>A0A7W7YBK2</accession>
<evidence type="ECO:0000313" key="2">
    <source>
        <dbReference type="EMBL" id="MBB5033164.1"/>
    </source>
</evidence>
<gene>
    <name evidence="2" type="ORF">HNQ65_002747</name>
</gene>
<dbReference type="RefSeq" id="WP_184340077.1">
    <property type="nucleotide sequence ID" value="NZ_JACHIG010000005.1"/>
</dbReference>
<keyword evidence="3" id="KW-1185">Reference proteome</keyword>
<reference evidence="2 3" key="1">
    <citation type="submission" date="2020-08" db="EMBL/GenBank/DDBJ databases">
        <title>Genomic Encyclopedia of Type Strains, Phase IV (KMG-IV): sequencing the most valuable type-strain genomes for metagenomic binning, comparative biology and taxonomic classification.</title>
        <authorList>
            <person name="Goeker M."/>
        </authorList>
    </citation>
    <scope>NUCLEOTIDE SEQUENCE [LARGE SCALE GENOMIC DNA]</scope>
    <source>
        <strain evidence="2 3">DSM 12252</strain>
    </source>
</reference>
<proteinExistence type="predicted"/>
<evidence type="ECO:0000256" key="1">
    <source>
        <dbReference type="SAM" id="MobiDB-lite"/>
    </source>
</evidence>
<feature type="compositionally biased region" description="Basic and acidic residues" evidence="1">
    <location>
        <begin position="78"/>
        <end position="99"/>
    </location>
</feature>
<name>A0A7W7YBK2_9BACT</name>
<dbReference type="EMBL" id="JACHIG010000005">
    <property type="protein sequence ID" value="MBB5033164.1"/>
    <property type="molecule type" value="Genomic_DNA"/>
</dbReference>
<sequence>MAEKTKQQLESELEDALKKIATLESDNLKLGADNEALTVKVDELQKALAASGKEKPPFPSGPDEHEVRRRMSAGLTRKQAEEAHAAQKAHDARLKKAAA</sequence>